<dbReference type="EMBL" id="LPNM01000009">
    <property type="protein sequence ID" value="OEJ82958.1"/>
    <property type="molecule type" value="Genomic_DNA"/>
</dbReference>
<dbReference type="AlphaFoldDB" id="A0A1E5R7U6"/>
<comment type="similarity">
    <text evidence="2">Belongs to the TFIIA subunit 1 family.</text>
</comment>
<comment type="subcellular location">
    <subcellularLocation>
        <location evidence="1">Nucleus</location>
    </subcellularLocation>
</comment>
<evidence type="ECO:0000256" key="1">
    <source>
        <dbReference type="ARBA" id="ARBA00004123"/>
    </source>
</evidence>
<dbReference type="SUPFAM" id="SSF47396">
    <property type="entry name" value="Transcription factor IIA (TFIIA), alpha-helical domain"/>
    <property type="match status" value="1"/>
</dbReference>
<dbReference type="GO" id="GO:0003743">
    <property type="term" value="F:translation initiation factor activity"/>
    <property type="evidence" value="ECO:0007669"/>
    <property type="project" value="UniProtKB-KW"/>
</dbReference>
<proteinExistence type="inferred from homology"/>
<dbReference type="InterPro" id="IPR004855">
    <property type="entry name" value="TFIIA_asu/bsu"/>
</dbReference>
<dbReference type="STRING" id="56408.A0A1E5R7U6"/>
<dbReference type="PANTHER" id="PTHR12694:SF8">
    <property type="entry name" value="TRANSCRIPTION INITIATION FACTOR IIA SUBUNIT 1"/>
    <property type="match status" value="1"/>
</dbReference>
<evidence type="ECO:0000256" key="2">
    <source>
        <dbReference type="ARBA" id="ARBA00010059"/>
    </source>
</evidence>
<evidence type="ECO:0000256" key="6">
    <source>
        <dbReference type="SAM" id="MobiDB-lite"/>
    </source>
</evidence>
<protein>
    <recommendedName>
        <fullName evidence="5">Transcription initiation factor IIA large subunit</fullName>
    </recommendedName>
</protein>
<dbReference type="Proteomes" id="UP000095728">
    <property type="component" value="Unassembled WGS sequence"/>
</dbReference>
<dbReference type="Gene3D" id="1.10.287.100">
    <property type="match status" value="1"/>
</dbReference>
<keyword evidence="4" id="KW-0539">Nucleus</keyword>
<dbReference type="InParanoid" id="A0A1E5R7U6"/>
<gene>
    <name evidence="7" type="ORF">AWRI3579_g3349</name>
</gene>
<evidence type="ECO:0000256" key="4">
    <source>
        <dbReference type="ARBA" id="ARBA00023242"/>
    </source>
</evidence>
<evidence type="ECO:0000256" key="3">
    <source>
        <dbReference type="ARBA" id="ARBA00023163"/>
    </source>
</evidence>
<dbReference type="FunFam" id="1.10.287.100:FF:000001">
    <property type="entry name" value="Transcription initiation factor IIA subunit"/>
    <property type="match status" value="1"/>
</dbReference>
<dbReference type="SUPFAM" id="SSF50784">
    <property type="entry name" value="Transcription factor IIA (TFIIA), beta-barrel domain"/>
    <property type="match status" value="1"/>
</dbReference>
<dbReference type="Gene3D" id="2.30.18.10">
    <property type="entry name" value="Transcription factor IIA (TFIIA), beta-barrel domain"/>
    <property type="match status" value="1"/>
</dbReference>
<dbReference type="Pfam" id="PF03153">
    <property type="entry name" value="TFIIA"/>
    <property type="match status" value="2"/>
</dbReference>
<keyword evidence="7" id="KW-0648">Protein biosynthesis</keyword>
<dbReference type="InterPro" id="IPR009088">
    <property type="entry name" value="TFIIA_b-brl"/>
</dbReference>
<dbReference type="CDD" id="cd07976">
    <property type="entry name" value="TFIIA_alpha_beta_like"/>
    <property type="match status" value="1"/>
</dbReference>
<reference evidence="8" key="1">
    <citation type="journal article" date="2016" name="Genome Announc.">
        <title>Genome sequences of three species of Hanseniaspora isolated from spontaneous wine fermentations.</title>
        <authorList>
            <person name="Sternes P.R."/>
            <person name="Lee D."/>
            <person name="Kutyna D.R."/>
            <person name="Borneman A.R."/>
        </authorList>
    </citation>
    <scope>NUCLEOTIDE SEQUENCE [LARGE SCALE GENOMIC DNA]</scope>
    <source>
        <strain evidence="8">AWRI3579</strain>
    </source>
</reference>
<dbReference type="PANTHER" id="PTHR12694">
    <property type="entry name" value="TRANSCRIPTION INITIATION FACTOR IIA SUBUNIT 1"/>
    <property type="match status" value="1"/>
</dbReference>
<dbReference type="GO" id="GO:0006367">
    <property type="term" value="P:transcription initiation at RNA polymerase II promoter"/>
    <property type="evidence" value="ECO:0007669"/>
    <property type="project" value="InterPro"/>
</dbReference>
<evidence type="ECO:0000256" key="5">
    <source>
        <dbReference type="ARBA" id="ARBA00074154"/>
    </source>
</evidence>
<comment type="caution">
    <text evidence="7">The sequence shown here is derived from an EMBL/GenBank/DDBJ whole genome shotgun (WGS) entry which is preliminary data.</text>
</comment>
<evidence type="ECO:0000313" key="7">
    <source>
        <dbReference type="EMBL" id="OEJ82958.1"/>
    </source>
</evidence>
<keyword evidence="3" id="KW-0804">Transcription</keyword>
<feature type="compositionally biased region" description="Acidic residues" evidence="6">
    <location>
        <begin position="170"/>
        <end position="192"/>
    </location>
</feature>
<dbReference type="SMART" id="SM01371">
    <property type="entry name" value="TFIIA"/>
    <property type="match status" value="1"/>
</dbReference>
<dbReference type="GO" id="GO:0005672">
    <property type="term" value="C:transcription factor TFIIA complex"/>
    <property type="evidence" value="ECO:0007669"/>
    <property type="project" value="InterPro"/>
</dbReference>
<organism evidence="7 8">
    <name type="scientific">Hanseniaspora osmophila</name>
    <dbReference type="NCBI Taxonomy" id="56408"/>
    <lineage>
        <taxon>Eukaryota</taxon>
        <taxon>Fungi</taxon>
        <taxon>Dikarya</taxon>
        <taxon>Ascomycota</taxon>
        <taxon>Saccharomycotina</taxon>
        <taxon>Saccharomycetes</taxon>
        <taxon>Saccharomycodales</taxon>
        <taxon>Saccharomycodaceae</taxon>
        <taxon>Hanseniaspora</taxon>
    </lineage>
</organism>
<feature type="region of interest" description="Disordered" evidence="6">
    <location>
        <begin position="112"/>
        <end position="137"/>
    </location>
</feature>
<feature type="compositionally biased region" description="Low complexity" evidence="6">
    <location>
        <begin position="112"/>
        <end position="130"/>
    </location>
</feature>
<feature type="region of interest" description="Disordered" evidence="6">
    <location>
        <begin position="166"/>
        <end position="192"/>
    </location>
</feature>
<name>A0A1E5R7U6_9ASCO</name>
<dbReference type="OrthoDB" id="3973283at2759"/>
<accession>A0A1E5R7U6</accession>
<sequence>MSNKEVSTVYESIIENVINEVRVDFENNGVDEDTLQSLKQIWQNKLSESKTAVYSWDTEADVESMNTTNGAQRELEHGVDANGTSDAAVGPDGEIVVKGELKEGQEVEIEINNGGENDNDNSNSNIGNNDVIPKSEDNQVLVAKKNAEELEMLEKLKQEQKDAKKTALLETDEVNSDLDDSDDDYLNSDDEDQEEGNILLCLYDKVGKVRNKWKWSLRDGIATVNNKDYTFKRANGESEW</sequence>
<evidence type="ECO:0000313" key="8">
    <source>
        <dbReference type="Proteomes" id="UP000095728"/>
    </source>
</evidence>
<dbReference type="FunCoup" id="A0A1E5R7U6">
    <property type="interactions" value="495"/>
</dbReference>
<keyword evidence="7" id="KW-0396">Initiation factor</keyword>
<keyword evidence="8" id="KW-1185">Reference proteome</keyword>